<reference evidence="1 2" key="1">
    <citation type="submission" date="2019-05" db="EMBL/GenBank/DDBJ databases">
        <title>Emergence of the Ug99 lineage of the wheat stem rust pathogen through somatic hybridization.</title>
        <authorList>
            <person name="Li F."/>
            <person name="Upadhyaya N.M."/>
            <person name="Sperschneider J."/>
            <person name="Matny O."/>
            <person name="Nguyen-Phuc H."/>
            <person name="Mago R."/>
            <person name="Raley C."/>
            <person name="Miller M.E."/>
            <person name="Silverstein K.A.T."/>
            <person name="Henningsen E."/>
            <person name="Hirsch C.D."/>
            <person name="Visser B."/>
            <person name="Pretorius Z.A."/>
            <person name="Steffenson B.J."/>
            <person name="Schwessinger B."/>
            <person name="Dodds P.N."/>
            <person name="Figueroa M."/>
        </authorList>
    </citation>
    <scope>NUCLEOTIDE SEQUENCE [LARGE SCALE GENOMIC DNA]</scope>
    <source>
        <strain evidence="1 2">Ug99</strain>
    </source>
</reference>
<gene>
    <name evidence="1" type="ORF">PGTUg99_027933</name>
</gene>
<proteinExistence type="predicted"/>
<protein>
    <submittedName>
        <fullName evidence="1">Uncharacterized protein</fullName>
    </submittedName>
</protein>
<sequence length="89" mass="9653">MEETIGAEAMQALNVLDQHQRVELKVRGIHSHPAAAQMGTFACFCSLVSSRWSCTNASVWKTSGSLASAHLLVHVGRALTPRFGKPQVH</sequence>
<dbReference type="Proteomes" id="UP000325313">
    <property type="component" value="Unassembled WGS sequence"/>
</dbReference>
<comment type="caution">
    <text evidence="1">The sequence shown here is derived from an EMBL/GenBank/DDBJ whole genome shotgun (WGS) entry which is preliminary data.</text>
</comment>
<dbReference type="AlphaFoldDB" id="A0A5B0RWW9"/>
<evidence type="ECO:0000313" key="2">
    <source>
        <dbReference type="Proteomes" id="UP000325313"/>
    </source>
</evidence>
<accession>A0A5B0RWW9</accession>
<name>A0A5B0RWW9_PUCGR</name>
<evidence type="ECO:0000313" key="1">
    <source>
        <dbReference type="EMBL" id="KAA1129333.1"/>
    </source>
</evidence>
<dbReference type="EMBL" id="VDEP01000137">
    <property type="protein sequence ID" value="KAA1129333.1"/>
    <property type="molecule type" value="Genomic_DNA"/>
</dbReference>
<organism evidence="1 2">
    <name type="scientific">Puccinia graminis f. sp. tritici</name>
    <dbReference type="NCBI Taxonomy" id="56615"/>
    <lineage>
        <taxon>Eukaryota</taxon>
        <taxon>Fungi</taxon>
        <taxon>Dikarya</taxon>
        <taxon>Basidiomycota</taxon>
        <taxon>Pucciniomycotina</taxon>
        <taxon>Pucciniomycetes</taxon>
        <taxon>Pucciniales</taxon>
        <taxon>Pucciniaceae</taxon>
        <taxon>Puccinia</taxon>
    </lineage>
</organism>